<feature type="transmembrane region" description="Helical" evidence="1">
    <location>
        <begin position="17"/>
        <end position="39"/>
    </location>
</feature>
<dbReference type="EMBL" id="JAUKPO010000005">
    <property type="protein sequence ID" value="MDO1446777.1"/>
    <property type="molecule type" value="Genomic_DNA"/>
</dbReference>
<protein>
    <submittedName>
        <fullName evidence="2">DUF4199 domain-containing protein</fullName>
    </submittedName>
</protein>
<evidence type="ECO:0000313" key="2">
    <source>
        <dbReference type="EMBL" id="MDO1446777.1"/>
    </source>
</evidence>
<keyword evidence="1" id="KW-0472">Membrane</keyword>
<evidence type="ECO:0000256" key="1">
    <source>
        <dbReference type="SAM" id="Phobius"/>
    </source>
</evidence>
<keyword evidence="3" id="KW-1185">Reference proteome</keyword>
<dbReference type="Pfam" id="PF13858">
    <property type="entry name" value="DUF4199"/>
    <property type="match status" value="1"/>
</dbReference>
<dbReference type="InterPro" id="IPR025250">
    <property type="entry name" value="DUF4199"/>
</dbReference>
<dbReference type="RefSeq" id="WP_302037582.1">
    <property type="nucleotide sequence ID" value="NZ_JAUKPO010000005.1"/>
</dbReference>
<evidence type="ECO:0000313" key="3">
    <source>
        <dbReference type="Proteomes" id="UP001168528"/>
    </source>
</evidence>
<proteinExistence type="predicted"/>
<keyword evidence="1" id="KW-0812">Transmembrane</keyword>
<accession>A0ABT8R3V1</accession>
<sequence>MDSTSTPPSTARVALKYGLLTGLAMIILYMIMNLSGLAFSANRGVGLFNSFATLFLIPCIGIVLAIKDFKSQNSGFMSYGQGLGLGSLVGGVTGAVSSAFTTLYNAFIDPTAISRTLDIQRQAMEDQNMDDAQIDQALAITEKMLAPSVAIPVTILMLIFFCFIYSLVISAIMKKEQNELQV</sequence>
<reference evidence="2" key="1">
    <citation type="submission" date="2023-07" db="EMBL/GenBank/DDBJ databases">
        <title>The genome sequence of Rhodocytophaga aerolata KACC 12507.</title>
        <authorList>
            <person name="Zhang X."/>
        </authorList>
    </citation>
    <scope>NUCLEOTIDE SEQUENCE</scope>
    <source>
        <strain evidence="2">KACC 12507</strain>
    </source>
</reference>
<feature type="transmembrane region" description="Helical" evidence="1">
    <location>
        <begin position="45"/>
        <end position="66"/>
    </location>
</feature>
<name>A0ABT8R3V1_9BACT</name>
<feature type="transmembrane region" description="Helical" evidence="1">
    <location>
        <begin position="149"/>
        <end position="173"/>
    </location>
</feature>
<organism evidence="2 3">
    <name type="scientific">Rhodocytophaga aerolata</name>
    <dbReference type="NCBI Taxonomy" id="455078"/>
    <lineage>
        <taxon>Bacteria</taxon>
        <taxon>Pseudomonadati</taxon>
        <taxon>Bacteroidota</taxon>
        <taxon>Cytophagia</taxon>
        <taxon>Cytophagales</taxon>
        <taxon>Rhodocytophagaceae</taxon>
        <taxon>Rhodocytophaga</taxon>
    </lineage>
</organism>
<dbReference type="Proteomes" id="UP001168528">
    <property type="component" value="Unassembled WGS sequence"/>
</dbReference>
<comment type="caution">
    <text evidence="2">The sequence shown here is derived from an EMBL/GenBank/DDBJ whole genome shotgun (WGS) entry which is preliminary data.</text>
</comment>
<feature type="transmembrane region" description="Helical" evidence="1">
    <location>
        <begin position="78"/>
        <end position="100"/>
    </location>
</feature>
<gene>
    <name evidence="2" type="ORF">Q0590_10970</name>
</gene>
<keyword evidence="1" id="KW-1133">Transmembrane helix</keyword>